<dbReference type="EMBL" id="AP022588">
    <property type="protein sequence ID" value="BBY31316.1"/>
    <property type="molecule type" value="Genomic_DNA"/>
</dbReference>
<proteinExistence type="predicted"/>
<organism evidence="1 2">
    <name type="scientific">Mycolicibacterium sediminis</name>
    <dbReference type="NCBI Taxonomy" id="1286180"/>
    <lineage>
        <taxon>Bacteria</taxon>
        <taxon>Bacillati</taxon>
        <taxon>Actinomycetota</taxon>
        <taxon>Actinomycetes</taxon>
        <taxon>Mycobacteriales</taxon>
        <taxon>Mycobacteriaceae</taxon>
        <taxon>Mycolicibacterium</taxon>
    </lineage>
</organism>
<reference evidence="1 2" key="1">
    <citation type="journal article" date="2019" name="Emerg. Microbes Infect.">
        <title>Comprehensive subspecies identification of 175 nontuberculous mycobacteria species based on 7547 genomic profiles.</title>
        <authorList>
            <person name="Matsumoto Y."/>
            <person name="Kinjo T."/>
            <person name="Motooka D."/>
            <person name="Nabeya D."/>
            <person name="Jung N."/>
            <person name="Uechi K."/>
            <person name="Horii T."/>
            <person name="Iida T."/>
            <person name="Fujita J."/>
            <person name="Nakamura S."/>
        </authorList>
    </citation>
    <scope>NUCLEOTIDE SEQUENCE [LARGE SCALE GENOMIC DNA]</scope>
    <source>
        <strain evidence="1 2">JCM 17899</strain>
    </source>
</reference>
<name>A0A7I7QZJ7_9MYCO</name>
<evidence type="ECO:0000313" key="1">
    <source>
        <dbReference type="EMBL" id="BBY31316.1"/>
    </source>
</evidence>
<gene>
    <name evidence="1" type="ORF">MSEDJ_54120</name>
</gene>
<dbReference type="KEGG" id="msei:MSEDJ_54120"/>
<keyword evidence="2" id="KW-1185">Reference proteome</keyword>
<dbReference type="Proteomes" id="UP000467193">
    <property type="component" value="Chromosome"/>
</dbReference>
<dbReference type="AlphaFoldDB" id="A0A7I7QZJ7"/>
<accession>A0A7I7QZJ7</accession>
<sequence>MHVVAFAPASSAVQDENGGLRVEGFPMTSAHVDVFPRQITLPLVVAVYASGGTEHDPVLYVVAKSPEGERLGSLEIRWQWPDTPGAPLKHWVTTRPFPFQVTGPGTYSIGLYETPDAADTDVLFPLTVLKFNPLTAPRS</sequence>
<evidence type="ECO:0000313" key="2">
    <source>
        <dbReference type="Proteomes" id="UP000467193"/>
    </source>
</evidence>
<protein>
    <submittedName>
        <fullName evidence="1">Uncharacterized protein</fullName>
    </submittedName>
</protein>